<keyword evidence="2" id="KW-1185">Reference proteome</keyword>
<proteinExistence type="predicted"/>
<sequence length="108" mass="12548">MALQLYIPPCIHRPPHHLHLPSANKPLRIQIQGPLQSIQKLIPNVPWHPIMSFPQPRGQELTKLIYETLYGAPVVRDEYLAWVMDGRRALDYIDYYGVTFDYLVSPND</sequence>
<reference evidence="1 2" key="1">
    <citation type="submission" date="2015-06" db="EMBL/GenBank/DDBJ databases">
        <title>Survival trade-offs in plant roots during colonization by closely related pathogenic and mutualistic fungi.</title>
        <authorList>
            <person name="Hacquard S."/>
            <person name="Kracher B."/>
            <person name="Hiruma K."/>
            <person name="Weinman A."/>
            <person name="Muench P."/>
            <person name="Garrido Oter R."/>
            <person name="Ver Loren van Themaat E."/>
            <person name="Dallerey J.-F."/>
            <person name="Damm U."/>
            <person name="Henrissat B."/>
            <person name="Lespinet O."/>
            <person name="Thon M."/>
            <person name="Kemen E."/>
            <person name="McHardy A.C."/>
            <person name="Schulze-Lefert P."/>
            <person name="O'Connell R.J."/>
        </authorList>
    </citation>
    <scope>NUCLEOTIDE SEQUENCE [LARGE SCALE GENOMIC DNA]</scope>
    <source>
        <strain evidence="1 2">0861</strain>
    </source>
</reference>
<comment type="caution">
    <text evidence="1">The sequence shown here is derived from an EMBL/GenBank/DDBJ whole genome shotgun (WGS) entry which is preliminary data.</text>
</comment>
<accession>A0A161YF08</accession>
<gene>
    <name evidence="1" type="ORF">CT0861_03864</name>
</gene>
<evidence type="ECO:0000313" key="2">
    <source>
        <dbReference type="Proteomes" id="UP000076552"/>
    </source>
</evidence>
<name>A0A161YF08_9PEZI</name>
<evidence type="ECO:0000313" key="1">
    <source>
        <dbReference type="EMBL" id="KZL71117.1"/>
    </source>
</evidence>
<dbReference type="EMBL" id="LFIV01000078">
    <property type="protein sequence ID" value="KZL71117.1"/>
    <property type="molecule type" value="Genomic_DNA"/>
</dbReference>
<dbReference type="STRING" id="708197.A0A161YF08"/>
<organism evidence="1 2">
    <name type="scientific">Colletotrichum tofieldiae</name>
    <dbReference type="NCBI Taxonomy" id="708197"/>
    <lineage>
        <taxon>Eukaryota</taxon>
        <taxon>Fungi</taxon>
        <taxon>Dikarya</taxon>
        <taxon>Ascomycota</taxon>
        <taxon>Pezizomycotina</taxon>
        <taxon>Sordariomycetes</taxon>
        <taxon>Hypocreomycetidae</taxon>
        <taxon>Glomerellales</taxon>
        <taxon>Glomerellaceae</taxon>
        <taxon>Colletotrichum</taxon>
        <taxon>Colletotrichum spaethianum species complex</taxon>
    </lineage>
</organism>
<dbReference type="Proteomes" id="UP000076552">
    <property type="component" value="Unassembled WGS sequence"/>
</dbReference>
<dbReference type="AlphaFoldDB" id="A0A161YF08"/>
<protein>
    <submittedName>
        <fullName evidence="1">Arginine deiminase type-3</fullName>
    </submittedName>
</protein>